<evidence type="ECO:0000313" key="8">
    <source>
        <dbReference type="EMBL" id="OTU25860.1"/>
    </source>
</evidence>
<dbReference type="SUPFAM" id="SSF103481">
    <property type="entry name" value="Multidrug resistance efflux transporter EmrE"/>
    <property type="match status" value="2"/>
</dbReference>
<reference evidence="8 9" key="1">
    <citation type="submission" date="2017-05" db="EMBL/GenBank/DDBJ databases">
        <authorList>
            <person name="Song R."/>
            <person name="Chenine A.L."/>
            <person name="Ruprecht R.M."/>
        </authorList>
    </citation>
    <scope>NUCLEOTIDE SEQUENCE [LARGE SCALE GENOMIC DNA]</scope>
    <source>
        <strain evidence="8 9">ARLG1955</strain>
    </source>
</reference>
<dbReference type="Pfam" id="PF00892">
    <property type="entry name" value="EamA"/>
    <property type="match status" value="2"/>
</dbReference>
<protein>
    <submittedName>
        <fullName evidence="8">EamA family transporter</fullName>
    </submittedName>
</protein>
<evidence type="ECO:0000256" key="6">
    <source>
        <dbReference type="SAM" id="Phobius"/>
    </source>
</evidence>
<evidence type="ECO:0000256" key="2">
    <source>
        <dbReference type="ARBA" id="ARBA00022475"/>
    </source>
</evidence>
<evidence type="ECO:0000313" key="9">
    <source>
        <dbReference type="Proteomes" id="UP000195162"/>
    </source>
</evidence>
<feature type="transmembrane region" description="Helical" evidence="6">
    <location>
        <begin position="112"/>
        <end position="129"/>
    </location>
</feature>
<keyword evidence="2" id="KW-1003">Cell membrane</keyword>
<keyword evidence="5 6" id="KW-0472">Membrane</keyword>
<comment type="caution">
    <text evidence="8">The sequence shown here is derived from an EMBL/GenBank/DDBJ whole genome shotgun (WGS) entry which is preliminary data.</text>
</comment>
<feature type="domain" description="EamA" evidence="7">
    <location>
        <begin position="167"/>
        <end position="305"/>
    </location>
</feature>
<dbReference type="PANTHER" id="PTHR42920">
    <property type="entry name" value="OS03G0707200 PROTEIN-RELATED"/>
    <property type="match status" value="1"/>
</dbReference>
<dbReference type="InterPro" id="IPR037185">
    <property type="entry name" value="EmrE-like"/>
</dbReference>
<dbReference type="Proteomes" id="UP000195162">
    <property type="component" value="Unassembled WGS sequence"/>
</dbReference>
<dbReference type="InterPro" id="IPR000620">
    <property type="entry name" value="EamA_dom"/>
</dbReference>
<evidence type="ECO:0000256" key="4">
    <source>
        <dbReference type="ARBA" id="ARBA00022989"/>
    </source>
</evidence>
<feature type="transmembrane region" description="Helical" evidence="6">
    <location>
        <begin position="80"/>
        <end position="106"/>
    </location>
</feature>
<dbReference type="AlphaFoldDB" id="A0A242U438"/>
<feature type="transmembrane region" description="Helical" evidence="6">
    <location>
        <begin position="197"/>
        <end position="220"/>
    </location>
</feature>
<comment type="subcellular location">
    <subcellularLocation>
        <location evidence="1">Cell membrane</location>
        <topology evidence="1">Multi-pass membrane protein</topology>
    </subcellularLocation>
</comment>
<feature type="transmembrane region" description="Helical" evidence="6">
    <location>
        <begin position="46"/>
        <end position="68"/>
    </location>
</feature>
<evidence type="ECO:0000259" key="7">
    <source>
        <dbReference type="Pfam" id="PF00892"/>
    </source>
</evidence>
<keyword evidence="4 6" id="KW-1133">Transmembrane helix</keyword>
<accession>A0A242U438</accession>
<dbReference type="Gene3D" id="1.10.3730.20">
    <property type="match status" value="1"/>
</dbReference>
<dbReference type="InterPro" id="IPR051258">
    <property type="entry name" value="Diverse_Substrate_Transporter"/>
</dbReference>
<dbReference type="PANTHER" id="PTHR42920:SF5">
    <property type="entry name" value="EAMA DOMAIN-CONTAINING PROTEIN"/>
    <property type="match status" value="1"/>
</dbReference>
<dbReference type="GO" id="GO:0005886">
    <property type="term" value="C:plasma membrane"/>
    <property type="evidence" value="ECO:0007669"/>
    <property type="project" value="UniProtKB-SubCell"/>
</dbReference>
<organism evidence="8 9">
    <name type="scientific">Acinetobacter pittii</name>
    <name type="common">Acinetobacter genomosp. 3</name>
    <dbReference type="NCBI Taxonomy" id="48296"/>
    <lineage>
        <taxon>Bacteria</taxon>
        <taxon>Pseudomonadati</taxon>
        <taxon>Pseudomonadota</taxon>
        <taxon>Gammaproteobacteria</taxon>
        <taxon>Moraxellales</taxon>
        <taxon>Moraxellaceae</taxon>
        <taxon>Acinetobacter</taxon>
        <taxon>Acinetobacter calcoaceticus/baumannii complex</taxon>
    </lineage>
</organism>
<proteinExistence type="predicted"/>
<sequence>MQQGSMKLNISLIQLGALFAFISAFLFSSKAIFIKQAYSLTPSLDAITLMAIRMGIALPFFLVICWFCRHQNRNIKLKDILYLLSVGLLGYYISSWLDFYGLMFITASLERIILFLYPTMTVLVSSFILKQKLSSKTLFALILSYGGTVIVMLQEQKTLPDQHNFWFGASLVFASAVAFACYLLLTPPLIKKFGSWNLTGLSLSAACIGTLIHFLVVTSHPIQLLTSLPIQVIWYGICLGLFVTVLPTLLLILSIEYVGATQSAIISSISPIVTILFSVFLLGEHLNTIQWLGCFLNIFGVMLITLKRK</sequence>
<gene>
    <name evidence="8" type="ORF">CAT59_16720</name>
</gene>
<feature type="transmembrane region" description="Helical" evidence="6">
    <location>
        <begin position="289"/>
        <end position="306"/>
    </location>
</feature>
<feature type="domain" description="EamA" evidence="7">
    <location>
        <begin position="15"/>
        <end position="152"/>
    </location>
</feature>
<name>A0A242U438_ACIPI</name>
<keyword evidence="3 6" id="KW-0812">Transmembrane</keyword>
<evidence type="ECO:0000256" key="1">
    <source>
        <dbReference type="ARBA" id="ARBA00004651"/>
    </source>
</evidence>
<feature type="transmembrane region" description="Helical" evidence="6">
    <location>
        <begin position="232"/>
        <end position="253"/>
    </location>
</feature>
<feature type="transmembrane region" description="Helical" evidence="6">
    <location>
        <begin position="136"/>
        <end position="153"/>
    </location>
</feature>
<evidence type="ECO:0000256" key="3">
    <source>
        <dbReference type="ARBA" id="ARBA00022692"/>
    </source>
</evidence>
<evidence type="ECO:0000256" key="5">
    <source>
        <dbReference type="ARBA" id="ARBA00023136"/>
    </source>
</evidence>
<dbReference type="EMBL" id="NGIR01000032">
    <property type="protein sequence ID" value="OTU25860.1"/>
    <property type="molecule type" value="Genomic_DNA"/>
</dbReference>
<feature type="transmembrane region" description="Helical" evidence="6">
    <location>
        <begin position="165"/>
        <end position="185"/>
    </location>
</feature>
<feature type="transmembrane region" description="Helical" evidence="6">
    <location>
        <begin position="12"/>
        <end position="34"/>
    </location>
</feature>
<feature type="transmembrane region" description="Helical" evidence="6">
    <location>
        <begin position="265"/>
        <end position="283"/>
    </location>
</feature>